<keyword evidence="5 6" id="KW-0408">Iron</keyword>
<dbReference type="PANTHER" id="PTHR30600">
    <property type="entry name" value="CYTOCHROME C PEROXIDASE-RELATED"/>
    <property type="match status" value="1"/>
</dbReference>
<dbReference type="InterPro" id="IPR004852">
    <property type="entry name" value="Di-haem_cyt_c_peroxidsae"/>
</dbReference>
<evidence type="ECO:0000256" key="5">
    <source>
        <dbReference type="ARBA" id="ARBA00023004"/>
    </source>
</evidence>
<evidence type="ECO:0000313" key="9">
    <source>
        <dbReference type="Proteomes" id="UP000315439"/>
    </source>
</evidence>
<dbReference type="EMBL" id="VIKS01000006">
    <property type="protein sequence ID" value="TQV87812.1"/>
    <property type="molecule type" value="Genomic_DNA"/>
</dbReference>
<dbReference type="RefSeq" id="WP_142893473.1">
    <property type="nucleotide sequence ID" value="NZ_ML660163.1"/>
</dbReference>
<accession>A0A545UEB1</accession>
<dbReference type="GO" id="GO:0009055">
    <property type="term" value="F:electron transfer activity"/>
    <property type="evidence" value="ECO:0007669"/>
    <property type="project" value="InterPro"/>
</dbReference>
<comment type="subcellular location">
    <subcellularLocation>
        <location evidence="1">Cell envelope</location>
    </subcellularLocation>
</comment>
<dbReference type="PROSITE" id="PS51007">
    <property type="entry name" value="CYTC"/>
    <property type="match status" value="2"/>
</dbReference>
<reference evidence="8 9" key="1">
    <citation type="submission" date="2019-07" db="EMBL/GenBank/DDBJ databases">
        <title>Draft genome for Aliikangiella sp. M105.</title>
        <authorList>
            <person name="Wang G."/>
        </authorList>
    </citation>
    <scope>NUCLEOTIDE SEQUENCE [LARGE SCALE GENOMIC DNA]</scope>
    <source>
        <strain evidence="8 9">M105</strain>
    </source>
</reference>
<dbReference type="Gene3D" id="1.10.760.10">
    <property type="entry name" value="Cytochrome c-like domain"/>
    <property type="match status" value="2"/>
</dbReference>
<evidence type="ECO:0000256" key="1">
    <source>
        <dbReference type="ARBA" id="ARBA00004196"/>
    </source>
</evidence>
<evidence type="ECO:0000256" key="6">
    <source>
        <dbReference type="PROSITE-ProRule" id="PRU00433"/>
    </source>
</evidence>
<dbReference type="GO" id="GO:0004130">
    <property type="term" value="F:cytochrome-c peroxidase activity"/>
    <property type="evidence" value="ECO:0007669"/>
    <property type="project" value="TreeGrafter"/>
</dbReference>
<keyword evidence="9" id="KW-1185">Reference proteome</keyword>
<keyword evidence="3 6" id="KW-0479">Metal-binding</keyword>
<keyword evidence="4" id="KW-0560">Oxidoreductase</keyword>
<dbReference type="InterPro" id="IPR009056">
    <property type="entry name" value="Cyt_c-like_dom"/>
</dbReference>
<feature type="domain" description="Cytochrome c" evidence="7">
    <location>
        <begin position="323"/>
        <end position="484"/>
    </location>
</feature>
<name>A0A545UEB1_9GAMM</name>
<organism evidence="8 9">
    <name type="scientific">Aliikangiella coralliicola</name>
    <dbReference type="NCBI Taxonomy" id="2592383"/>
    <lineage>
        <taxon>Bacteria</taxon>
        <taxon>Pseudomonadati</taxon>
        <taxon>Pseudomonadota</taxon>
        <taxon>Gammaproteobacteria</taxon>
        <taxon>Oceanospirillales</taxon>
        <taxon>Pleioneaceae</taxon>
        <taxon>Aliikangiella</taxon>
    </lineage>
</organism>
<dbReference type="Proteomes" id="UP000315439">
    <property type="component" value="Unassembled WGS sequence"/>
</dbReference>
<dbReference type="GO" id="GO:0046872">
    <property type="term" value="F:metal ion binding"/>
    <property type="evidence" value="ECO:0007669"/>
    <property type="project" value="UniProtKB-KW"/>
</dbReference>
<dbReference type="InterPro" id="IPR051395">
    <property type="entry name" value="Cytochrome_c_Peroxidase/MauG"/>
</dbReference>
<gene>
    <name evidence="8" type="ORF">FLL46_10530</name>
</gene>
<dbReference type="AlphaFoldDB" id="A0A545UEB1"/>
<evidence type="ECO:0000259" key="7">
    <source>
        <dbReference type="PROSITE" id="PS51007"/>
    </source>
</evidence>
<dbReference type="GO" id="GO:0020037">
    <property type="term" value="F:heme binding"/>
    <property type="evidence" value="ECO:0007669"/>
    <property type="project" value="InterPro"/>
</dbReference>
<comment type="caution">
    <text evidence="8">The sequence shown here is derived from an EMBL/GenBank/DDBJ whole genome shotgun (WGS) entry which is preliminary data.</text>
</comment>
<feature type="domain" description="Cytochrome c" evidence="7">
    <location>
        <begin position="103"/>
        <end position="230"/>
    </location>
</feature>
<sequence>MMLALKIIPFVLVKLKKTVPNSLSYVLTITFSILLLSACSGESDVENQATKQQSSKGELKSTSFDKSLYLFTESDIRFLQRFSLSQLGPPPDSISNKFANDEQAAMLGKKLFFDVGLSRDKKTSCATCHAPELYFTDGLKLSKAAGVTARSAPTVLGAAYSPWQFWDGRKDSLWSQALGPIEDANEMNTTRVEYVRLLLTKYAAEYQAVFKEKLSDEVVREKLSLLPASASPLGTEEEKILWHQISEPVQVWVNQTFSNAGKAMMAYQRRLELPRSRFDQFVDILSQAELSQAKLNQAELNQAELSQADQSGSLTALTEVLTPEEVTGLRLFVGKANCASCHNGPLLTNFEFHNIGAPDRPGLDVELGRYSGVKALVEDEFTCLSRWSDAPPDACEEMRFLKKSGPELVGALKTPTLRNIAMTAPYMQTGQFDNLRQVLIHYNQPTPPVYNREQHPSRPHFDILPLKLTEQEMQALESFLKTLTSPLPKKDHWWGLEPFNSES</sequence>
<proteinExistence type="predicted"/>
<evidence type="ECO:0000256" key="4">
    <source>
        <dbReference type="ARBA" id="ARBA00023002"/>
    </source>
</evidence>
<keyword evidence="2 6" id="KW-0349">Heme</keyword>
<dbReference type="InterPro" id="IPR036909">
    <property type="entry name" value="Cyt_c-like_dom_sf"/>
</dbReference>
<dbReference type="OrthoDB" id="9805202at2"/>
<evidence type="ECO:0000313" key="8">
    <source>
        <dbReference type="EMBL" id="TQV87812.1"/>
    </source>
</evidence>
<dbReference type="Pfam" id="PF03150">
    <property type="entry name" value="CCP_MauG"/>
    <property type="match status" value="1"/>
</dbReference>
<protein>
    <submittedName>
        <fullName evidence="8">C-type cytochrome</fullName>
    </submittedName>
</protein>
<dbReference type="GO" id="GO:0030313">
    <property type="term" value="C:cell envelope"/>
    <property type="evidence" value="ECO:0007669"/>
    <property type="project" value="UniProtKB-SubCell"/>
</dbReference>
<evidence type="ECO:0000256" key="3">
    <source>
        <dbReference type="ARBA" id="ARBA00022723"/>
    </source>
</evidence>
<evidence type="ECO:0000256" key="2">
    <source>
        <dbReference type="ARBA" id="ARBA00022617"/>
    </source>
</evidence>
<dbReference type="SUPFAM" id="SSF46626">
    <property type="entry name" value="Cytochrome c"/>
    <property type="match status" value="2"/>
</dbReference>